<keyword evidence="2" id="KW-1185">Reference proteome</keyword>
<organism evidence="2 3">
    <name type="scientific">Meloidogyne hapla</name>
    <name type="common">Root-knot nematode worm</name>
    <dbReference type="NCBI Taxonomy" id="6305"/>
    <lineage>
        <taxon>Eukaryota</taxon>
        <taxon>Metazoa</taxon>
        <taxon>Ecdysozoa</taxon>
        <taxon>Nematoda</taxon>
        <taxon>Chromadorea</taxon>
        <taxon>Rhabditida</taxon>
        <taxon>Tylenchina</taxon>
        <taxon>Tylenchomorpha</taxon>
        <taxon>Tylenchoidea</taxon>
        <taxon>Meloidogynidae</taxon>
        <taxon>Meloidogyninae</taxon>
        <taxon>Meloidogyne</taxon>
    </lineage>
</organism>
<name>A0A1I8BQ07_MELHA</name>
<feature type="compositionally biased region" description="Polar residues" evidence="1">
    <location>
        <begin position="154"/>
        <end position="165"/>
    </location>
</feature>
<protein>
    <submittedName>
        <fullName evidence="3">WAP domain-containing protein</fullName>
    </submittedName>
</protein>
<feature type="region of interest" description="Disordered" evidence="1">
    <location>
        <begin position="88"/>
        <end position="211"/>
    </location>
</feature>
<dbReference type="WBParaSite" id="MhA1_Contig374.frz3.gene3">
    <property type="protein sequence ID" value="MhA1_Contig374.frz3.gene3"/>
    <property type="gene ID" value="MhA1_Contig374.frz3.gene3"/>
</dbReference>
<reference evidence="3" key="1">
    <citation type="submission" date="2016-11" db="UniProtKB">
        <authorList>
            <consortium name="WormBaseParasite"/>
        </authorList>
    </citation>
    <scope>IDENTIFICATION</scope>
</reference>
<accession>A0A1I8BQ07</accession>
<dbReference type="Proteomes" id="UP000095281">
    <property type="component" value="Unplaced"/>
</dbReference>
<feature type="compositionally biased region" description="Polar residues" evidence="1">
    <location>
        <begin position="122"/>
        <end position="132"/>
    </location>
</feature>
<sequence>MAINLSLAQLNDASSPQTPINNSDFCNNPNLVKHAKVAACCDEIKGRLSSDKSLCPPPDACTLETCGRVCNRYYKLQYNCTVKPVHEGDHPGNGCEHNNDKKQKTKAPKHKKTPKHNGYPTGDNNLPVTTEQPKGGVASAKPPKNENPSNNNKYQTGNNDLPETTEQPEDSGYPEGPKDNQSTQQPGYPEEPINNKYATGPETTENPDIVN</sequence>
<dbReference type="AlphaFoldDB" id="A0A1I8BQ07"/>
<feature type="compositionally biased region" description="Basic residues" evidence="1">
    <location>
        <begin position="103"/>
        <end position="115"/>
    </location>
</feature>
<evidence type="ECO:0000313" key="2">
    <source>
        <dbReference type="Proteomes" id="UP000095281"/>
    </source>
</evidence>
<proteinExistence type="predicted"/>
<feature type="compositionally biased region" description="Polar residues" evidence="1">
    <location>
        <begin position="201"/>
        <end position="211"/>
    </location>
</feature>
<evidence type="ECO:0000313" key="3">
    <source>
        <dbReference type="WBParaSite" id="MhA1_Contig374.frz3.gene3"/>
    </source>
</evidence>
<evidence type="ECO:0000256" key="1">
    <source>
        <dbReference type="SAM" id="MobiDB-lite"/>
    </source>
</evidence>